<dbReference type="SUPFAM" id="SSF54593">
    <property type="entry name" value="Glyoxalase/Bleomycin resistance protein/Dihydroxybiphenyl dioxygenase"/>
    <property type="match status" value="1"/>
</dbReference>
<protein>
    <submittedName>
        <fullName evidence="2">DUF4440 domain-containing protein</fullName>
    </submittedName>
</protein>
<organism evidence="2 3">
    <name type="scientific">Ramlibacter albus</name>
    <dbReference type="NCBI Taxonomy" id="2079448"/>
    <lineage>
        <taxon>Bacteria</taxon>
        <taxon>Pseudomonadati</taxon>
        <taxon>Pseudomonadota</taxon>
        <taxon>Betaproteobacteria</taxon>
        <taxon>Burkholderiales</taxon>
        <taxon>Comamonadaceae</taxon>
        <taxon>Ramlibacter</taxon>
    </lineage>
</organism>
<accession>A0A923MF92</accession>
<dbReference type="PANTHER" id="PTHR35006">
    <property type="entry name" value="GLYOXALASE FAMILY PROTEIN (AFU_ORTHOLOGUE AFUA_5G14830)"/>
    <property type="match status" value="1"/>
</dbReference>
<dbReference type="PANTHER" id="PTHR35006:SF4">
    <property type="entry name" value="BLR7706 PROTEIN"/>
    <property type="match status" value="1"/>
</dbReference>
<keyword evidence="3" id="KW-1185">Reference proteome</keyword>
<dbReference type="InterPro" id="IPR037523">
    <property type="entry name" value="VOC_core"/>
</dbReference>
<comment type="caution">
    <text evidence="2">The sequence shown here is derived from an EMBL/GenBank/DDBJ whole genome shotgun (WGS) entry which is preliminary data.</text>
</comment>
<gene>
    <name evidence="2" type="ORF">H8R02_28645</name>
</gene>
<dbReference type="Pfam" id="PF14534">
    <property type="entry name" value="DUF4440"/>
    <property type="match status" value="1"/>
</dbReference>
<dbReference type="InterPro" id="IPR027843">
    <property type="entry name" value="DUF4440"/>
</dbReference>
<dbReference type="EMBL" id="JACORU010000018">
    <property type="protein sequence ID" value="MBC5768463.1"/>
    <property type="molecule type" value="Genomic_DNA"/>
</dbReference>
<dbReference type="CDD" id="cd07262">
    <property type="entry name" value="VOC_like"/>
    <property type="match status" value="1"/>
</dbReference>
<dbReference type="PROSITE" id="PS51819">
    <property type="entry name" value="VOC"/>
    <property type="match status" value="1"/>
</dbReference>
<dbReference type="Gene3D" id="3.10.450.50">
    <property type="match status" value="1"/>
</dbReference>
<dbReference type="Gene3D" id="3.10.180.10">
    <property type="entry name" value="2,3-Dihydroxybiphenyl 1,2-Dioxygenase, domain 1"/>
    <property type="match status" value="1"/>
</dbReference>
<reference evidence="2" key="1">
    <citation type="submission" date="2020-08" db="EMBL/GenBank/DDBJ databases">
        <title>Ramlibacter sp. GTP1 16S ribosomal RNA gene genome sequencing and assembly.</title>
        <authorList>
            <person name="Kang M."/>
        </authorList>
    </citation>
    <scope>NUCLEOTIDE SEQUENCE</scope>
    <source>
        <strain evidence="2">GTP1</strain>
    </source>
</reference>
<proteinExistence type="predicted"/>
<dbReference type="RefSeq" id="WP_187085240.1">
    <property type="nucleotide sequence ID" value="NZ_JACORU010000018.1"/>
</dbReference>
<name>A0A923MF92_9BURK</name>
<dbReference type="AlphaFoldDB" id="A0A923MF92"/>
<dbReference type="InterPro" id="IPR029068">
    <property type="entry name" value="Glyas_Bleomycin-R_OHBP_Dase"/>
</dbReference>
<dbReference type="Pfam" id="PF00903">
    <property type="entry name" value="Glyoxalase"/>
    <property type="match status" value="1"/>
</dbReference>
<evidence type="ECO:0000259" key="1">
    <source>
        <dbReference type="PROSITE" id="PS51819"/>
    </source>
</evidence>
<evidence type="ECO:0000313" key="2">
    <source>
        <dbReference type="EMBL" id="MBC5768463.1"/>
    </source>
</evidence>
<feature type="domain" description="VOC" evidence="1">
    <location>
        <begin position="3"/>
        <end position="125"/>
    </location>
</feature>
<dbReference type="SUPFAM" id="SSF54427">
    <property type="entry name" value="NTF2-like"/>
    <property type="match status" value="1"/>
</dbReference>
<dbReference type="InterPro" id="IPR004360">
    <property type="entry name" value="Glyas_Fos-R_dOase_dom"/>
</dbReference>
<evidence type="ECO:0000313" key="3">
    <source>
        <dbReference type="Proteomes" id="UP000596827"/>
    </source>
</evidence>
<sequence length="256" mass="27811">MAPLHHISLGVADLDRAGRFYDAALAPLGFVRVWTVATGVGYGPPGGGDKLALKLRPGRTPHSDDGFHAAFAAPSREAVVNFHAAALAHGGRDNGEPRLREHYGPHYFAAFVFDPDGHAIEAVLNTAPQQDLCTTLAALEAQIHHPGQLCTVARLEEVLHPDFHEIGRSGIAYSRQHVLEYLSGRASIHEVRAINHKVELVCDSVALLHFDTDESGPDGTRTRAAKRCSLWQRSPAGWQLRYHHATAVDAIAFARP</sequence>
<dbReference type="Proteomes" id="UP000596827">
    <property type="component" value="Unassembled WGS sequence"/>
</dbReference>
<dbReference type="InterPro" id="IPR032710">
    <property type="entry name" value="NTF2-like_dom_sf"/>
</dbReference>